<evidence type="ECO:0000313" key="4">
    <source>
        <dbReference type="EMBL" id="KAL3270005.1"/>
    </source>
</evidence>
<comment type="caution">
    <text evidence="4">The sequence shown here is derived from an EMBL/GenBank/DDBJ whole genome shotgun (WGS) entry which is preliminary data.</text>
</comment>
<keyword evidence="5" id="KW-1185">Reference proteome</keyword>
<accession>A0ABD2MV22</accession>
<dbReference type="PANTHER" id="PTHR23424">
    <property type="entry name" value="SERUM AMYLOID A"/>
    <property type="match status" value="1"/>
</dbReference>
<dbReference type="SUPFAM" id="SSF48371">
    <property type="entry name" value="ARM repeat"/>
    <property type="match status" value="1"/>
</dbReference>
<dbReference type="InterPro" id="IPR016024">
    <property type="entry name" value="ARM-type_fold"/>
</dbReference>
<dbReference type="PANTHER" id="PTHR23424:SF23">
    <property type="entry name" value="PROTEIN SAAL1"/>
    <property type="match status" value="1"/>
</dbReference>
<name>A0ABD2MV22_9CUCU</name>
<sequence>MDDKEESPKEFELGIEQKLKGDVIGDTMYTQRFVLTTLLKLKNPKWDKALEDDLCFLWDSTLEKQVCEYLMEIDFPSIACCVILEYNTLEYGRLIEILVGILANISTAICQIPLKNEQIDTILNLLTSTDSLILIQVMRFIVAYYYSNPAFLTCDRAEDISHLFKFVFRSSTNFDLVQKTLEALAKITINFKENMFFDSEIVQLSLKACVRLLTEDYENDFELFSSDQRSSAKYLVEYIMNFCVHTNQVESLLSKMLKTVQNCI</sequence>
<keyword evidence="2" id="KW-0539">Nucleus</keyword>
<dbReference type="EMBL" id="JABFTP020000021">
    <property type="protein sequence ID" value="KAL3270005.1"/>
    <property type="molecule type" value="Genomic_DNA"/>
</dbReference>
<evidence type="ECO:0000256" key="3">
    <source>
        <dbReference type="ARBA" id="ARBA00038401"/>
    </source>
</evidence>
<dbReference type="GO" id="GO:0005634">
    <property type="term" value="C:nucleus"/>
    <property type="evidence" value="ECO:0007669"/>
    <property type="project" value="UniProtKB-SubCell"/>
</dbReference>
<protein>
    <submittedName>
        <fullName evidence="4">Uncharacterized protein</fullName>
    </submittedName>
</protein>
<dbReference type="Proteomes" id="UP001516400">
    <property type="component" value="Unassembled WGS sequence"/>
</dbReference>
<organism evidence="4 5">
    <name type="scientific">Cryptolaemus montrouzieri</name>
    <dbReference type="NCBI Taxonomy" id="559131"/>
    <lineage>
        <taxon>Eukaryota</taxon>
        <taxon>Metazoa</taxon>
        <taxon>Ecdysozoa</taxon>
        <taxon>Arthropoda</taxon>
        <taxon>Hexapoda</taxon>
        <taxon>Insecta</taxon>
        <taxon>Pterygota</taxon>
        <taxon>Neoptera</taxon>
        <taxon>Endopterygota</taxon>
        <taxon>Coleoptera</taxon>
        <taxon>Polyphaga</taxon>
        <taxon>Cucujiformia</taxon>
        <taxon>Coccinelloidea</taxon>
        <taxon>Coccinellidae</taxon>
        <taxon>Scymninae</taxon>
        <taxon>Scymnini</taxon>
        <taxon>Cryptolaemus</taxon>
    </lineage>
</organism>
<gene>
    <name evidence="4" type="ORF">HHI36_009062</name>
</gene>
<reference evidence="4 5" key="1">
    <citation type="journal article" date="2021" name="BMC Biol.">
        <title>Horizontally acquired antibacterial genes associated with adaptive radiation of ladybird beetles.</title>
        <authorList>
            <person name="Li H.S."/>
            <person name="Tang X.F."/>
            <person name="Huang Y.H."/>
            <person name="Xu Z.Y."/>
            <person name="Chen M.L."/>
            <person name="Du X.Y."/>
            <person name="Qiu B.Y."/>
            <person name="Chen P.T."/>
            <person name="Zhang W."/>
            <person name="Slipinski A."/>
            <person name="Escalona H.E."/>
            <person name="Waterhouse R.M."/>
            <person name="Zwick A."/>
            <person name="Pang H."/>
        </authorList>
    </citation>
    <scope>NUCLEOTIDE SEQUENCE [LARGE SCALE GENOMIC DNA]</scope>
    <source>
        <strain evidence="4">SYSU2018</strain>
    </source>
</reference>
<evidence type="ECO:0000256" key="1">
    <source>
        <dbReference type="ARBA" id="ARBA00004123"/>
    </source>
</evidence>
<comment type="similarity">
    <text evidence="3">Belongs to the SAAL1 family.</text>
</comment>
<proteinExistence type="inferred from homology"/>
<evidence type="ECO:0000313" key="5">
    <source>
        <dbReference type="Proteomes" id="UP001516400"/>
    </source>
</evidence>
<evidence type="ECO:0000256" key="2">
    <source>
        <dbReference type="ARBA" id="ARBA00023242"/>
    </source>
</evidence>
<comment type="subcellular location">
    <subcellularLocation>
        <location evidence="1">Nucleus</location>
    </subcellularLocation>
</comment>
<dbReference type="InterPro" id="IPR052464">
    <property type="entry name" value="Synovial_Prolif_Regulator"/>
</dbReference>
<dbReference type="AlphaFoldDB" id="A0ABD2MV22"/>